<comment type="subcellular location">
    <subcellularLocation>
        <location evidence="1">Cell membrane</location>
        <topology evidence="1">Multi-pass membrane protein</topology>
    </subcellularLocation>
</comment>
<feature type="transmembrane region" description="Helical" evidence="6">
    <location>
        <begin position="166"/>
        <end position="186"/>
    </location>
</feature>
<dbReference type="Pfam" id="PF01943">
    <property type="entry name" value="Polysacc_synt"/>
    <property type="match status" value="1"/>
</dbReference>
<feature type="transmembrane region" description="Helical" evidence="6">
    <location>
        <begin position="112"/>
        <end position="132"/>
    </location>
</feature>
<dbReference type="PANTHER" id="PTHR30250:SF11">
    <property type="entry name" value="O-ANTIGEN TRANSPORTER-RELATED"/>
    <property type="match status" value="1"/>
</dbReference>
<keyword evidence="5 6" id="KW-0472">Membrane</keyword>
<sequence length="464" mass="50359">MAERARELIRNTGIFAIGSLSTKLLSLLMVPLYTTVLSTADYGTVDVIGTFTGLLAPLVTLSVYDAVFRWALDDANDASTAFSNALVVWASSMLIFSSICVGLAALGMAHIGYFWFMVVLGSLGAICSSLVRGLGYVKLFTVAGIVSSVVFMTLNLVFLLQLELGLTGYLLASAISAAVSLLVVALGARVWQYWHATVVQPARMQQLLVYSLPLVPNALSWWGVASANRVVLLTFAGVAANGLYAVANKLPSLINLVYGAFLQSWQMVAVKSYDDQDAGNYYTKTFDIVARLQLLMVMALLCVTQFVFATWIAPTYWQAWQAVPGLLLTVVYTNMSAMVGATYLAAKRTRGLFLTTVYGAVISIGLSVVSVPFLGIIGASLASCVGFAAVLGIRLYETRRFVGIRVTWSAMLKYHLVIGVQIGLMCLLPVGWLQGVCLSLLMVGLIWSDWPYYQRLFVTLTNKR</sequence>
<evidence type="ECO:0000313" key="8">
    <source>
        <dbReference type="Proteomes" id="UP000193588"/>
    </source>
</evidence>
<dbReference type="Proteomes" id="UP000193588">
    <property type="component" value="Unassembled WGS sequence"/>
</dbReference>
<evidence type="ECO:0000256" key="6">
    <source>
        <dbReference type="SAM" id="Phobius"/>
    </source>
</evidence>
<keyword evidence="4 6" id="KW-1133">Transmembrane helix</keyword>
<evidence type="ECO:0000256" key="3">
    <source>
        <dbReference type="ARBA" id="ARBA00022692"/>
    </source>
</evidence>
<dbReference type="GO" id="GO:0005886">
    <property type="term" value="C:plasma membrane"/>
    <property type="evidence" value="ECO:0007669"/>
    <property type="project" value="UniProtKB-SubCell"/>
</dbReference>
<organism evidence="7 8">
    <name type="scientific">Weissella cibaria</name>
    <dbReference type="NCBI Taxonomy" id="137591"/>
    <lineage>
        <taxon>Bacteria</taxon>
        <taxon>Bacillati</taxon>
        <taxon>Bacillota</taxon>
        <taxon>Bacilli</taxon>
        <taxon>Lactobacillales</taxon>
        <taxon>Lactobacillaceae</taxon>
        <taxon>Weissella</taxon>
    </lineage>
</organism>
<feature type="transmembrane region" description="Helical" evidence="6">
    <location>
        <begin position="139"/>
        <end position="160"/>
    </location>
</feature>
<feature type="transmembrane region" description="Helical" evidence="6">
    <location>
        <begin position="84"/>
        <end position="106"/>
    </location>
</feature>
<comment type="caution">
    <text evidence="7">The sequence shown here is derived from an EMBL/GenBank/DDBJ whole genome shotgun (WGS) entry which is preliminary data.</text>
</comment>
<dbReference type="PANTHER" id="PTHR30250">
    <property type="entry name" value="PST FAMILY PREDICTED COLANIC ACID TRANSPORTER"/>
    <property type="match status" value="1"/>
</dbReference>
<name>A0A1X4JP20_9LACO</name>
<protein>
    <submittedName>
        <fullName evidence="7">Uncharacterized protein</fullName>
    </submittedName>
</protein>
<feature type="transmembrane region" description="Helical" evidence="6">
    <location>
        <begin position="416"/>
        <end position="447"/>
    </location>
</feature>
<feature type="transmembrane region" description="Helical" evidence="6">
    <location>
        <begin position="294"/>
        <end position="313"/>
    </location>
</feature>
<gene>
    <name evidence="7" type="ORF">B9D04_01810</name>
</gene>
<evidence type="ECO:0000313" key="7">
    <source>
        <dbReference type="EMBL" id="OSP90514.1"/>
    </source>
</evidence>
<feature type="transmembrane region" description="Helical" evidence="6">
    <location>
        <begin position="54"/>
        <end position="72"/>
    </location>
</feature>
<keyword evidence="2" id="KW-1003">Cell membrane</keyword>
<dbReference type="AlphaFoldDB" id="A0A1X4JP20"/>
<evidence type="ECO:0000256" key="4">
    <source>
        <dbReference type="ARBA" id="ARBA00022989"/>
    </source>
</evidence>
<feature type="transmembrane region" description="Helical" evidence="6">
    <location>
        <begin position="376"/>
        <end position="396"/>
    </location>
</feature>
<reference evidence="7 8" key="1">
    <citation type="submission" date="2017-04" db="EMBL/GenBank/DDBJ databases">
        <title>The genome sequence of Weissella cibaria isolated from wild Drosophila.</title>
        <authorList>
            <person name="Ricks N.J."/>
            <person name="Carroll C."/>
            <person name="Walters A."/>
            <person name="Newell P.D."/>
            <person name="Chaston J.M."/>
        </authorList>
    </citation>
    <scope>NUCLEOTIDE SEQUENCE [LARGE SCALE GENOMIC DNA]</scope>
    <source>
        <strain evidence="7 8">DmW_103</strain>
    </source>
</reference>
<dbReference type="InterPro" id="IPR050833">
    <property type="entry name" value="Poly_Biosynth_Transport"/>
</dbReference>
<accession>A0A1X4JP20</accession>
<feature type="transmembrane region" description="Helical" evidence="6">
    <location>
        <begin position="207"/>
        <end position="224"/>
    </location>
</feature>
<proteinExistence type="predicted"/>
<evidence type="ECO:0000256" key="2">
    <source>
        <dbReference type="ARBA" id="ARBA00022475"/>
    </source>
</evidence>
<dbReference type="RefSeq" id="WP_085637377.1">
    <property type="nucleotide sequence ID" value="NZ_JARXOD010000002.1"/>
</dbReference>
<dbReference type="EMBL" id="NDXJ01000002">
    <property type="protein sequence ID" value="OSP90514.1"/>
    <property type="molecule type" value="Genomic_DNA"/>
</dbReference>
<evidence type="ECO:0000256" key="5">
    <source>
        <dbReference type="ARBA" id="ARBA00023136"/>
    </source>
</evidence>
<feature type="transmembrane region" description="Helical" evidence="6">
    <location>
        <begin position="352"/>
        <end position="370"/>
    </location>
</feature>
<dbReference type="InterPro" id="IPR002797">
    <property type="entry name" value="Polysacc_synth"/>
</dbReference>
<keyword evidence="3 6" id="KW-0812">Transmembrane</keyword>
<feature type="transmembrane region" description="Helical" evidence="6">
    <location>
        <begin position="12"/>
        <end position="34"/>
    </location>
</feature>
<evidence type="ECO:0000256" key="1">
    <source>
        <dbReference type="ARBA" id="ARBA00004651"/>
    </source>
</evidence>
<feature type="transmembrane region" description="Helical" evidence="6">
    <location>
        <begin position="325"/>
        <end position="345"/>
    </location>
</feature>